<keyword evidence="1" id="KW-1133">Transmembrane helix</keyword>
<feature type="transmembrane region" description="Helical" evidence="1">
    <location>
        <begin position="253"/>
        <end position="272"/>
    </location>
</feature>
<reference evidence="2 3" key="1">
    <citation type="journal article" date="2013" name="Genome Announc.">
        <title>Genome sequences for three denitrifying bacterial strains isolated from a uranium- and nitrate-contaminated subsurface environment.</title>
        <authorList>
            <person name="Venkatramanan R."/>
            <person name="Prakash O."/>
            <person name="Woyke T."/>
            <person name="Chain P."/>
            <person name="Goodwin L.A."/>
            <person name="Watson D."/>
            <person name="Brooks S."/>
            <person name="Kostka J.E."/>
            <person name="Green S.J."/>
        </authorList>
    </citation>
    <scope>NUCLEOTIDE SEQUENCE [LARGE SCALE GENOMIC DNA]</scope>
    <source>
        <strain evidence="2 3">1NES1</strain>
    </source>
</reference>
<dbReference type="AlphaFoldDB" id="N0B9W3"/>
<evidence type="ECO:0000313" key="2">
    <source>
        <dbReference type="EMBL" id="AGK56905.1"/>
    </source>
</evidence>
<accession>N0B9W3</accession>
<name>N0B9W3_9HYPH</name>
<feature type="transmembrane region" description="Helical" evidence="1">
    <location>
        <begin position="164"/>
        <end position="182"/>
    </location>
</feature>
<feature type="transmembrane region" description="Helical" evidence="1">
    <location>
        <begin position="80"/>
        <end position="106"/>
    </location>
</feature>
<dbReference type="STRING" id="670307.HYPDE_26113"/>
<sequence>MAVIFVRYLPVFLLGFGVLAMILTARPFLIGKEIAQRHARFKSLRSSSPILNGLIAVSVVGKPVLEYFQKNDWNPDILPFGLALPITLTASASVFALIGCIVYFFFRAIRNINFFSNAKIRSPYAAFFMLVPITNIIVVPYLQYFTLHRSRLIASPESASKGRAMALVFAAYALFLTGLVYGRLSDDISQSTAYDPLSLLVLSLSAGGAGGILTSRVIRSIADAQDACARGRGLLPLQECDPKAERRARLQQLLQSVTVALLVIVAAATALFPQLPSTLAAVILQSLGL</sequence>
<proteinExistence type="predicted"/>
<organism evidence="2 3">
    <name type="scientific">Hyphomicrobium denitrificans 1NES1</name>
    <dbReference type="NCBI Taxonomy" id="670307"/>
    <lineage>
        <taxon>Bacteria</taxon>
        <taxon>Pseudomonadati</taxon>
        <taxon>Pseudomonadota</taxon>
        <taxon>Alphaproteobacteria</taxon>
        <taxon>Hyphomicrobiales</taxon>
        <taxon>Hyphomicrobiaceae</taxon>
        <taxon>Hyphomicrobium</taxon>
    </lineage>
</organism>
<dbReference type="KEGG" id="hdt:HYPDE_26113"/>
<feature type="transmembrane region" description="Helical" evidence="1">
    <location>
        <begin position="50"/>
        <end position="68"/>
    </location>
</feature>
<evidence type="ECO:0000313" key="3">
    <source>
        <dbReference type="Proteomes" id="UP000005952"/>
    </source>
</evidence>
<keyword evidence="1" id="KW-0472">Membrane</keyword>
<keyword evidence="1" id="KW-0812">Transmembrane</keyword>
<protein>
    <submittedName>
        <fullName evidence="2">Uncharacterized protein</fullName>
    </submittedName>
</protein>
<keyword evidence="3" id="KW-1185">Reference proteome</keyword>
<feature type="transmembrane region" description="Helical" evidence="1">
    <location>
        <begin position="126"/>
        <end position="144"/>
    </location>
</feature>
<feature type="transmembrane region" description="Helical" evidence="1">
    <location>
        <begin position="6"/>
        <end position="29"/>
    </location>
</feature>
<dbReference type="Proteomes" id="UP000005952">
    <property type="component" value="Chromosome"/>
</dbReference>
<gene>
    <name evidence="2" type="ORF">HYPDE_26113</name>
</gene>
<evidence type="ECO:0000256" key="1">
    <source>
        <dbReference type="SAM" id="Phobius"/>
    </source>
</evidence>
<dbReference type="EMBL" id="CP005587">
    <property type="protein sequence ID" value="AGK56905.1"/>
    <property type="molecule type" value="Genomic_DNA"/>
</dbReference>
<dbReference type="RefSeq" id="WP_015596942.1">
    <property type="nucleotide sequence ID" value="NC_021172.1"/>
</dbReference>
<dbReference type="HOGENOM" id="CLU_962327_0_0_5"/>